<sequence length="114" mass="12952">MAYNREEKCKDLDPRAGVVACSLSKCVFKKGRKTISPEFMLRASNLLPDNLQKDDLEVQSGENTNSVDAEEWTYARIEEERLREKKDHRHFVCGKPAGPGAIIHRGIRNSGETY</sequence>
<keyword evidence="2" id="KW-1185">Reference proteome</keyword>
<protein>
    <submittedName>
        <fullName evidence="1">27fc71fe-83d7-4bdb-b8cf-3550d5dc1640</fullName>
    </submittedName>
</protein>
<evidence type="ECO:0000313" key="1">
    <source>
        <dbReference type="EMBL" id="CAD6453176.1"/>
    </source>
</evidence>
<evidence type="ECO:0000313" key="2">
    <source>
        <dbReference type="Proteomes" id="UP000624404"/>
    </source>
</evidence>
<name>A0A8H2W620_9HELO</name>
<dbReference type="AlphaFoldDB" id="A0A8H2W620"/>
<gene>
    <name evidence="1" type="ORF">SCLTRI_LOCUS9890</name>
</gene>
<reference evidence="1" key="1">
    <citation type="submission" date="2020-10" db="EMBL/GenBank/DDBJ databases">
        <authorList>
            <person name="Kusch S."/>
        </authorList>
    </citation>
    <scope>NUCLEOTIDE SEQUENCE</scope>
    <source>
        <strain evidence="1">SwB9</strain>
    </source>
</reference>
<dbReference type="Proteomes" id="UP000624404">
    <property type="component" value="Unassembled WGS sequence"/>
</dbReference>
<organism evidence="1 2">
    <name type="scientific">Sclerotinia trifoliorum</name>
    <dbReference type="NCBI Taxonomy" id="28548"/>
    <lineage>
        <taxon>Eukaryota</taxon>
        <taxon>Fungi</taxon>
        <taxon>Dikarya</taxon>
        <taxon>Ascomycota</taxon>
        <taxon>Pezizomycotina</taxon>
        <taxon>Leotiomycetes</taxon>
        <taxon>Helotiales</taxon>
        <taxon>Sclerotiniaceae</taxon>
        <taxon>Sclerotinia</taxon>
    </lineage>
</organism>
<proteinExistence type="predicted"/>
<dbReference type="OrthoDB" id="265761at2759"/>
<dbReference type="EMBL" id="CAJHIA010000036">
    <property type="protein sequence ID" value="CAD6453176.1"/>
    <property type="molecule type" value="Genomic_DNA"/>
</dbReference>
<comment type="caution">
    <text evidence="1">The sequence shown here is derived from an EMBL/GenBank/DDBJ whole genome shotgun (WGS) entry which is preliminary data.</text>
</comment>
<accession>A0A8H2W620</accession>